<proteinExistence type="predicted"/>
<dbReference type="EMBL" id="PDXA01000072">
    <property type="protein sequence ID" value="RYN32289.1"/>
    <property type="molecule type" value="Genomic_DNA"/>
</dbReference>
<accession>A0A4Q4LZT0</accession>
<evidence type="ECO:0000256" key="2">
    <source>
        <dbReference type="SAM" id="Phobius"/>
    </source>
</evidence>
<organism evidence="3 4">
    <name type="scientific">Alternaria tenuissima</name>
    <dbReference type="NCBI Taxonomy" id="119927"/>
    <lineage>
        <taxon>Eukaryota</taxon>
        <taxon>Fungi</taxon>
        <taxon>Dikarya</taxon>
        <taxon>Ascomycota</taxon>
        <taxon>Pezizomycotina</taxon>
        <taxon>Dothideomycetes</taxon>
        <taxon>Pleosporomycetidae</taxon>
        <taxon>Pleosporales</taxon>
        <taxon>Pleosporineae</taxon>
        <taxon>Pleosporaceae</taxon>
        <taxon>Alternaria</taxon>
        <taxon>Alternaria sect. Alternaria</taxon>
        <taxon>Alternaria alternata complex</taxon>
    </lineage>
</organism>
<evidence type="ECO:0000256" key="1">
    <source>
        <dbReference type="SAM" id="MobiDB-lite"/>
    </source>
</evidence>
<keyword evidence="2" id="KW-1133">Transmembrane helix</keyword>
<keyword evidence="2" id="KW-0812">Transmembrane</keyword>
<evidence type="ECO:0000313" key="3">
    <source>
        <dbReference type="EMBL" id="RYN32289.1"/>
    </source>
</evidence>
<feature type="region of interest" description="Disordered" evidence="1">
    <location>
        <begin position="182"/>
        <end position="210"/>
    </location>
</feature>
<dbReference type="Proteomes" id="UP000292402">
    <property type="component" value="Unassembled WGS sequence"/>
</dbReference>
<dbReference type="AlphaFoldDB" id="A0A4Q4LZT0"/>
<comment type="caution">
    <text evidence="3">The sequence shown here is derived from an EMBL/GenBank/DDBJ whole genome shotgun (WGS) entry which is preliminary data.</text>
</comment>
<reference evidence="4" key="1">
    <citation type="journal article" date="2019" name="bioRxiv">
        <title>Genomics, evolutionary history and diagnostics of the Alternaria alternata species group including apple and Asian pear pathotypes.</title>
        <authorList>
            <person name="Armitage A.D."/>
            <person name="Cockerton H.M."/>
            <person name="Sreenivasaprasad S."/>
            <person name="Woodhall J.W."/>
            <person name="Lane C.R."/>
            <person name="Harrison R.J."/>
            <person name="Clarkson J.P."/>
        </authorList>
    </citation>
    <scope>NUCLEOTIDE SEQUENCE [LARGE SCALE GENOMIC DNA]</scope>
    <source>
        <strain evidence="4">FERA 1082</strain>
    </source>
</reference>
<feature type="transmembrane region" description="Helical" evidence="2">
    <location>
        <begin position="12"/>
        <end position="34"/>
    </location>
</feature>
<evidence type="ECO:0000313" key="4">
    <source>
        <dbReference type="Proteomes" id="UP000292402"/>
    </source>
</evidence>
<keyword evidence="2" id="KW-0472">Membrane</keyword>
<name>A0A4Q4LZT0_9PLEO</name>
<gene>
    <name evidence="3" type="ORF">AA0114_g12104</name>
</gene>
<sequence>MVQSTELASVVGTWVAAGIALIALLGVVGPLLIWRASLTERNKAINILTDEGAETGGFVTAGVAITPKISLLRRFKVPDLRSPPLIKTPSLLLDTRILGVSTQSASWVQFGRLLEAYHIDFKRTSSLHIQDGQTWLPIHRSWMLVIGIVGRFGKRKDSGKVAPTSTGGVASAPAKPGNFVAPFSRSSQSLPRNLRRVTDKSTPGWMTGNPNWAAKSIRSSSGSEYKTLHGTIGTLHFAKEVVDTQRYSDESERIYFSRHTASETGELAKEPIGIGHMFWLAVGCLPTLGSKVFSLDDVVSITAPQEPVTIPHTPSPRARFEAGSDGDSDEDIYYGRGTLPHVNTLHQISPNTFVIPTPSPSSQGRLSKDGKRVFQLSPINDRVEALSEFATIINIDKTQQIFSLEEIELTETMRLELHQASGTTYVPLNVPWVRLDSGTGERGWFLRRADAQLLAQALLNLPMCPQGYLVSANKRSRCRALLSQAAQSLPQLLTRLSHSVRSMGLDDNVADTLLDAMSSMYAKTNNPEKTRLFFDVIFRLDEALLPLLHSDARVNDAIGVLMMTNEEFRALISQSVRHIDDLMATSIELDVVNATLNVPAVMGFIQRFPVHLDVLHPTLPRTDGPLAIKFLEVMFAALKASLKSAALETSLDSLPLFKAFFGLSNVAYLG</sequence>
<protein>
    <submittedName>
        <fullName evidence="3">Uncharacterized protein</fullName>
    </submittedName>
</protein>
<feature type="region of interest" description="Disordered" evidence="1">
    <location>
        <begin position="306"/>
        <end position="327"/>
    </location>
</feature>